<evidence type="ECO:0000313" key="1">
    <source>
        <dbReference type="EMBL" id="PXY26892.1"/>
    </source>
</evidence>
<dbReference type="Gene3D" id="2.60.120.10">
    <property type="entry name" value="Jelly Rolls"/>
    <property type="match status" value="1"/>
</dbReference>
<dbReference type="SUPFAM" id="SSF51182">
    <property type="entry name" value="RmlC-like cupins"/>
    <property type="match status" value="1"/>
</dbReference>
<reference evidence="1 2" key="1">
    <citation type="submission" date="2016-07" db="EMBL/GenBank/DDBJ databases">
        <title>Draft genome sequence of Prauserella muralis DSM 45305, isolated from a mould-covered wall in an indoor environment.</title>
        <authorList>
            <person name="Ruckert C."/>
            <person name="Albersmeier A."/>
            <person name="Jiang C.-L."/>
            <person name="Jiang Y."/>
            <person name="Kalinowski J."/>
            <person name="Schneider O."/>
            <person name="Winkler A."/>
            <person name="Zotchev S.B."/>
        </authorList>
    </citation>
    <scope>NUCLEOTIDE SEQUENCE [LARGE SCALE GENOMIC DNA]</scope>
    <source>
        <strain evidence="1 2">DSM 45305</strain>
    </source>
</reference>
<dbReference type="InterPro" id="IPR014710">
    <property type="entry name" value="RmlC-like_jellyroll"/>
</dbReference>
<gene>
    <name evidence="1" type="ORF">BAY60_10305</name>
</gene>
<evidence type="ECO:0000313" key="2">
    <source>
        <dbReference type="Proteomes" id="UP000249915"/>
    </source>
</evidence>
<accession>A0A2V4AYC6</accession>
<keyword evidence="2" id="KW-1185">Reference proteome</keyword>
<dbReference type="AlphaFoldDB" id="A0A2V4AYC6"/>
<dbReference type="RefSeq" id="WP_112280888.1">
    <property type="nucleotide sequence ID" value="NZ_MASW01000002.1"/>
</dbReference>
<name>A0A2V4AYC6_9PSEU</name>
<proteinExistence type="predicted"/>
<dbReference type="Proteomes" id="UP000249915">
    <property type="component" value="Unassembled WGS sequence"/>
</dbReference>
<dbReference type="OrthoDB" id="7059163at2"/>
<dbReference type="EMBL" id="MASW01000002">
    <property type="protein sequence ID" value="PXY26892.1"/>
    <property type="molecule type" value="Genomic_DNA"/>
</dbReference>
<protein>
    <submittedName>
        <fullName evidence="1">Uncharacterized protein</fullName>
    </submittedName>
</protein>
<organism evidence="1 2">
    <name type="scientific">Prauserella muralis</name>
    <dbReference type="NCBI Taxonomy" id="588067"/>
    <lineage>
        <taxon>Bacteria</taxon>
        <taxon>Bacillati</taxon>
        <taxon>Actinomycetota</taxon>
        <taxon>Actinomycetes</taxon>
        <taxon>Pseudonocardiales</taxon>
        <taxon>Pseudonocardiaceae</taxon>
        <taxon>Prauserella</taxon>
    </lineage>
</organism>
<dbReference type="CDD" id="cd10548">
    <property type="entry name" value="cupin_CDO"/>
    <property type="match status" value="1"/>
</dbReference>
<sequence length="186" mass="19719">MLDSTSPPQVSESHCFQARLARLVAAAGPLATVEAEMTARRRLLRLLADFAVDTAAHTDMPAFLREADPDGSYGVHCVHDDPAGWSLAAVVMTPGQQTPPHDHDSWGAAATVMGVESNRRYRGTCPDQLTLFDEQLAPVGGGYLFAAGDIHQAACAAPSTTVSLHLLVKGGPHAHQRCKESPRTSG</sequence>
<comment type="caution">
    <text evidence="1">The sequence shown here is derived from an EMBL/GenBank/DDBJ whole genome shotgun (WGS) entry which is preliminary data.</text>
</comment>
<dbReference type="InterPro" id="IPR011051">
    <property type="entry name" value="RmlC_Cupin_sf"/>
</dbReference>